<dbReference type="Gene3D" id="1.20.5.1300">
    <property type="match status" value="1"/>
</dbReference>
<dbReference type="NCBIfam" id="TIGR00069">
    <property type="entry name" value="hisD"/>
    <property type="match status" value="1"/>
</dbReference>
<feature type="binding site" evidence="8 11">
    <location>
        <position position="212"/>
    </location>
    <ligand>
        <name>NAD(+)</name>
        <dbReference type="ChEBI" id="CHEBI:57540"/>
    </ligand>
</feature>
<dbReference type="InterPro" id="IPR022695">
    <property type="entry name" value="Histidinol_DH_monofunct"/>
</dbReference>
<dbReference type="PANTHER" id="PTHR21256">
    <property type="entry name" value="HISTIDINOL DEHYDROGENASE HDH"/>
    <property type="match status" value="1"/>
</dbReference>
<feature type="binding site" evidence="8 12">
    <location>
        <position position="418"/>
    </location>
    <ligand>
        <name>substrate</name>
    </ligand>
</feature>
<keyword evidence="8 11" id="KW-0520">NAD</keyword>
<evidence type="ECO:0000256" key="7">
    <source>
        <dbReference type="ARBA" id="ARBA00049489"/>
    </source>
</evidence>
<evidence type="ECO:0000256" key="1">
    <source>
        <dbReference type="ARBA" id="ARBA00003850"/>
    </source>
</evidence>
<evidence type="ECO:0000256" key="12">
    <source>
        <dbReference type="PIRSR" id="PIRSR000099-3"/>
    </source>
</evidence>
<evidence type="ECO:0000256" key="9">
    <source>
        <dbReference type="PIRNR" id="PIRNR000099"/>
    </source>
</evidence>
<keyword evidence="5 8" id="KW-0862">Zinc</keyword>
<feature type="binding site" evidence="8 12">
    <location>
        <position position="235"/>
    </location>
    <ligand>
        <name>substrate</name>
    </ligand>
</feature>
<gene>
    <name evidence="8" type="primary">hisD</name>
    <name evidence="15" type="ORF">CHK_2846</name>
</gene>
<dbReference type="CDD" id="cd06572">
    <property type="entry name" value="Histidinol_dh"/>
    <property type="match status" value="1"/>
</dbReference>
<dbReference type="SUPFAM" id="SSF53720">
    <property type="entry name" value="ALDH-like"/>
    <property type="match status" value="1"/>
</dbReference>
<dbReference type="GO" id="GO:0004399">
    <property type="term" value="F:histidinol dehydrogenase activity"/>
    <property type="evidence" value="ECO:0007669"/>
    <property type="project" value="UniProtKB-UniRule"/>
</dbReference>
<evidence type="ECO:0000256" key="6">
    <source>
        <dbReference type="ARBA" id="ARBA00023002"/>
    </source>
</evidence>
<dbReference type="InterPro" id="IPR001692">
    <property type="entry name" value="Histidinol_DH_CS"/>
</dbReference>
<evidence type="ECO:0000256" key="5">
    <source>
        <dbReference type="ARBA" id="ARBA00022833"/>
    </source>
</evidence>
<dbReference type="InterPro" id="IPR012131">
    <property type="entry name" value="Hstdl_DH"/>
</dbReference>
<dbReference type="UniPathway" id="UPA00031">
    <property type="reaction ID" value="UER00014"/>
</dbReference>
<feature type="binding site" evidence="8 13">
    <location>
        <position position="418"/>
    </location>
    <ligand>
        <name>Zn(2+)</name>
        <dbReference type="ChEBI" id="CHEBI:29105"/>
    </ligand>
</feature>
<evidence type="ECO:0000256" key="8">
    <source>
        <dbReference type="HAMAP-Rule" id="MF_01024"/>
    </source>
</evidence>
<dbReference type="Proteomes" id="UP000034076">
    <property type="component" value="Unassembled WGS sequence"/>
</dbReference>
<dbReference type="STRING" id="270498.CHK_2846"/>
<evidence type="ECO:0000256" key="14">
    <source>
        <dbReference type="RuleBase" id="RU004175"/>
    </source>
</evidence>
<keyword evidence="8" id="KW-0028">Amino-acid biosynthesis</keyword>
<feature type="binding site" evidence="8 12">
    <location>
        <position position="257"/>
    </location>
    <ligand>
        <name>substrate</name>
    </ligand>
</feature>
<protein>
    <recommendedName>
        <fullName evidence="3 8">Histidinol dehydrogenase</fullName>
        <shortName evidence="8">HDH</shortName>
        <ecNumber evidence="3 8">1.1.1.23</ecNumber>
    </recommendedName>
</protein>
<comment type="caution">
    <text evidence="15">The sequence shown here is derived from an EMBL/GenBank/DDBJ whole genome shotgun (WGS) entry which is preliminary data.</text>
</comment>
<feature type="binding site" evidence="8 12">
    <location>
        <position position="326"/>
    </location>
    <ligand>
        <name>substrate</name>
    </ligand>
</feature>
<comment type="pathway">
    <text evidence="8">Amino-acid biosynthesis; L-histidine biosynthesis; L-histidine from 5-phospho-alpha-D-ribose 1-diphosphate: step 9/9.</text>
</comment>
<evidence type="ECO:0000256" key="3">
    <source>
        <dbReference type="ARBA" id="ARBA00012965"/>
    </source>
</evidence>
<evidence type="ECO:0000313" key="16">
    <source>
        <dbReference type="Proteomes" id="UP000034076"/>
    </source>
</evidence>
<dbReference type="FunFam" id="3.40.50.1980:FF:000001">
    <property type="entry name" value="Histidinol dehydrogenase"/>
    <property type="match status" value="1"/>
</dbReference>
<comment type="function">
    <text evidence="1 8">Catalyzes the sequential NAD-dependent oxidations of L-histidinol to L-histidinaldehyde and then to L-histidine.</text>
</comment>
<evidence type="ECO:0000256" key="2">
    <source>
        <dbReference type="ARBA" id="ARBA00010178"/>
    </source>
</evidence>
<evidence type="ECO:0000313" key="15">
    <source>
        <dbReference type="EMBL" id="KKI49624.1"/>
    </source>
</evidence>
<dbReference type="GO" id="GO:0008270">
    <property type="term" value="F:zinc ion binding"/>
    <property type="evidence" value="ECO:0007669"/>
    <property type="project" value="UniProtKB-UniRule"/>
</dbReference>
<feature type="active site" description="Proton acceptor" evidence="8 10">
    <location>
        <position position="325"/>
    </location>
</feature>
<comment type="similarity">
    <text evidence="2 8 9 14">Belongs to the histidinol dehydrogenase family.</text>
</comment>
<comment type="catalytic activity">
    <reaction evidence="7 8">
        <text>L-histidinol + 2 NAD(+) + H2O = L-histidine + 2 NADH + 3 H(+)</text>
        <dbReference type="Rhea" id="RHEA:20641"/>
        <dbReference type="ChEBI" id="CHEBI:15377"/>
        <dbReference type="ChEBI" id="CHEBI:15378"/>
        <dbReference type="ChEBI" id="CHEBI:57540"/>
        <dbReference type="ChEBI" id="CHEBI:57595"/>
        <dbReference type="ChEBI" id="CHEBI:57699"/>
        <dbReference type="ChEBI" id="CHEBI:57945"/>
        <dbReference type="EC" id="1.1.1.23"/>
    </reaction>
</comment>
<dbReference type="PIRSF" id="PIRSF000099">
    <property type="entry name" value="Histidinol_dh"/>
    <property type="match status" value="1"/>
</dbReference>
<evidence type="ECO:0000256" key="13">
    <source>
        <dbReference type="PIRSR" id="PIRSR000099-4"/>
    </source>
</evidence>
<dbReference type="Gene3D" id="3.40.50.1980">
    <property type="entry name" value="Nitrogenase molybdenum iron protein domain"/>
    <property type="match status" value="2"/>
</dbReference>
<dbReference type="FunFam" id="3.40.50.1980:FF:000026">
    <property type="entry name" value="Histidinol dehydrogenase"/>
    <property type="match status" value="1"/>
</dbReference>
<evidence type="ECO:0000256" key="10">
    <source>
        <dbReference type="PIRSR" id="PIRSR000099-1"/>
    </source>
</evidence>
<feature type="binding site" evidence="8 12">
    <location>
        <position position="413"/>
    </location>
    <ligand>
        <name>substrate</name>
    </ligand>
</feature>
<evidence type="ECO:0000256" key="4">
    <source>
        <dbReference type="ARBA" id="ARBA00022723"/>
    </source>
</evidence>
<dbReference type="GO" id="GO:0000105">
    <property type="term" value="P:L-histidine biosynthetic process"/>
    <property type="evidence" value="ECO:0007669"/>
    <property type="project" value="UniProtKB-UniRule"/>
</dbReference>
<dbReference type="PATRIC" id="fig|270498.16.peg.622"/>
<name>A0A0M2NAV9_9FIRM</name>
<dbReference type="GO" id="GO:0051287">
    <property type="term" value="F:NAD binding"/>
    <property type="evidence" value="ECO:0007669"/>
    <property type="project" value="InterPro"/>
</dbReference>
<organism evidence="15 16">
    <name type="scientific">Christensenella hongkongensis</name>
    <dbReference type="NCBI Taxonomy" id="270498"/>
    <lineage>
        <taxon>Bacteria</taxon>
        <taxon>Bacillati</taxon>
        <taxon>Bacillota</taxon>
        <taxon>Clostridia</taxon>
        <taxon>Christensenellales</taxon>
        <taxon>Christensenellaceae</taxon>
        <taxon>Christensenella</taxon>
    </lineage>
</organism>
<accession>A0A0M2NAV9</accession>
<keyword evidence="4 8" id="KW-0479">Metal-binding</keyword>
<dbReference type="PRINTS" id="PR00083">
    <property type="entry name" value="HOLDHDRGNASE"/>
</dbReference>
<dbReference type="InterPro" id="IPR016161">
    <property type="entry name" value="Ald_DH/histidinol_DH"/>
</dbReference>
<sequence>MLLPILSSKETETIKKRLLERADTDYTKQQKTVDEIIKSVREKKDEALFSYIARFDGYPANAQNLLVTEQEIEEAFSSVDEGLLSVMREAAENIEAFHNHQKRENWFMESGGKYLGQLYLPVEHAGVYVPGGKAAYPSSVLMNIIPAKCAGVPDISVATPAQGGAVNPVTIAAAKIAGAHNIYKMGGAQAIAAFAYGTQTVPKMDKITGPGNIYVALAKKSVYGQVGIDMIAGPSEVLVIADETANERFIAADFLSQAEHDEMAACMLVTTSREMAEAVRAEILRQAELLPKKNIVQKSLENYGTIILAEDMREAVRISNMIAPEHLEICVRDAEKVLPEIRNAGSIFLGEYSPEPLGDYFAGTNHVLPTNGTARFSSPLNVDDFQKKSSVIYYSKEEFEKVYKKVESFAAAEGLTAHARSAAIRFED</sequence>
<keyword evidence="8" id="KW-0368">Histidine biosynthesis</keyword>
<feature type="binding site" evidence="8 13">
    <location>
        <position position="260"/>
    </location>
    <ligand>
        <name>Zn(2+)</name>
        <dbReference type="ChEBI" id="CHEBI:29105"/>
    </ligand>
</feature>
<feature type="binding site" evidence="8 13">
    <location>
        <position position="257"/>
    </location>
    <ligand>
        <name>Zn(2+)</name>
        <dbReference type="ChEBI" id="CHEBI:29105"/>
    </ligand>
</feature>
<dbReference type="Pfam" id="PF00815">
    <property type="entry name" value="Histidinol_dh"/>
    <property type="match status" value="1"/>
</dbReference>
<proteinExistence type="inferred from homology"/>
<keyword evidence="6 8" id="KW-0560">Oxidoreductase</keyword>
<reference evidence="15 16" key="1">
    <citation type="submission" date="2015-04" db="EMBL/GenBank/DDBJ databases">
        <title>Draft genome sequence of bacteremic isolate Catabacter hongkongensis type strain HKU16T.</title>
        <authorList>
            <person name="Lau S.K."/>
            <person name="Teng J.L."/>
            <person name="Huang Y."/>
            <person name="Curreem S.O."/>
            <person name="Tsui S.K."/>
            <person name="Woo P.C."/>
        </authorList>
    </citation>
    <scope>NUCLEOTIDE SEQUENCE [LARGE SCALE GENOMIC DNA]</scope>
    <source>
        <strain evidence="15 16">HKU16</strain>
    </source>
</reference>
<dbReference type="GO" id="GO:0005829">
    <property type="term" value="C:cytosol"/>
    <property type="evidence" value="ECO:0007669"/>
    <property type="project" value="TreeGrafter"/>
</dbReference>
<evidence type="ECO:0000256" key="11">
    <source>
        <dbReference type="PIRSR" id="PIRSR000099-2"/>
    </source>
</evidence>
<comment type="cofactor">
    <cofactor evidence="8 13">
        <name>Zn(2+)</name>
        <dbReference type="ChEBI" id="CHEBI:29105"/>
    </cofactor>
    <text evidence="8 13">Binds 1 zinc ion per subunit.</text>
</comment>
<feature type="active site" description="Proton acceptor" evidence="8 10">
    <location>
        <position position="326"/>
    </location>
</feature>
<keyword evidence="16" id="KW-1185">Reference proteome</keyword>
<dbReference type="OrthoDB" id="9805269at2"/>
<feature type="binding site" evidence="8 13">
    <location>
        <position position="359"/>
    </location>
    <ligand>
        <name>Zn(2+)</name>
        <dbReference type="ChEBI" id="CHEBI:29105"/>
    </ligand>
</feature>
<dbReference type="RefSeq" id="WP_046444632.1">
    <property type="nucleotide sequence ID" value="NZ_LAYJ01000131.1"/>
</dbReference>
<feature type="binding site" evidence="8 11">
    <location>
        <position position="189"/>
    </location>
    <ligand>
        <name>NAD(+)</name>
        <dbReference type="ChEBI" id="CHEBI:57540"/>
    </ligand>
</feature>
<dbReference type="PANTHER" id="PTHR21256:SF2">
    <property type="entry name" value="HISTIDINE BIOSYNTHESIS TRIFUNCTIONAL PROTEIN"/>
    <property type="match status" value="1"/>
</dbReference>
<dbReference type="EMBL" id="LAYJ01000131">
    <property type="protein sequence ID" value="KKI49624.1"/>
    <property type="molecule type" value="Genomic_DNA"/>
</dbReference>
<dbReference type="PROSITE" id="PS00611">
    <property type="entry name" value="HISOL_DEHYDROGENASE"/>
    <property type="match status" value="1"/>
</dbReference>
<feature type="binding site" evidence="8 12">
    <location>
        <position position="359"/>
    </location>
    <ligand>
        <name>substrate</name>
    </ligand>
</feature>
<dbReference type="EC" id="1.1.1.23" evidence="3 8"/>
<dbReference type="AlphaFoldDB" id="A0A0M2NAV9"/>
<feature type="binding site" evidence="8 11">
    <location>
        <position position="128"/>
    </location>
    <ligand>
        <name>NAD(+)</name>
        <dbReference type="ChEBI" id="CHEBI:57540"/>
    </ligand>
</feature>
<feature type="binding site" evidence="8 12">
    <location>
        <position position="260"/>
    </location>
    <ligand>
        <name>substrate</name>
    </ligand>
</feature>
<dbReference type="HAMAP" id="MF_01024">
    <property type="entry name" value="HisD"/>
    <property type="match status" value="1"/>
</dbReference>